<sequence>MKKSSNRFSKSSLEANFLLIRKFCNVRRNLFGTHLVPGPDFVVDASKLPNQASGVSCELLKICMSRRGPDRISPADEFWPGLVNL</sequence>
<dbReference type="EMBL" id="BMAW01092946">
    <property type="protein sequence ID" value="GFS57780.1"/>
    <property type="molecule type" value="Genomic_DNA"/>
</dbReference>
<name>A0A8X6IRS4_NEPPI</name>
<comment type="caution">
    <text evidence="1">The sequence shown here is derived from an EMBL/GenBank/DDBJ whole genome shotgun (WGS) entry which is preliminary data.</text>
</comment>
<proteinExistence type="predicted"/>
<keyword evidence="2" id="KW-1185">Reference proteome</keyword>
<evidence type="ECO:0000313" key="2">
    <source>
        <dbReference type="Proteomes" id="UP000887013"/>
    </source>
</evidence>
<reference evidence="1" key="1">
    <citation type="submission" date="2020-08" db="EMBL/GenBank/DDBJ databases">
        <title>Multicomponent nature underlies the extraordinary mechanical properties of spider dragline silk.</title>
        <authorList>
            <person name="Kono N."/>
            <person name="Nakamura H."/>
            <person name="Mori M."/>
            <person name="Yoshida Y."/>
            <person name="Ohtoshi R."/>
            <person name="Malay A.D."/>
            <person name="Moran D.A.P."/>
            <person name="Tomita M."/>
            <person name="Numata K."/>
            <person name="Arakawa K."/>
        </authorList>
    </citation>
    <scope>NUCLEOTIDE SEQUENCE</scope>
</reference>
<protein>
    <submittedName>
        <fullName evidence="1">Uncharacterized protein</fullName>
    </submittedName>
</protein>
<accession>A0A8X6IRS4</accession>
<dbReference type="Proteomes" id="UP000887013">
    <property type="component" value="Unassembled WGS sequence"/>
</dbReference>
<evidence type="ECO:0000313" key="1">
    <source>
        <dbReference type="EMBL" id="GFS57780.1"/>
    </source>
</evidence>
<dbReference type="AlphaFoldDB" id="A0A8X6IRS4"/>
<gene>
    <name evidence="1" type="ORF">NPIL_429781</name>
</gene>
<organism evidence="1 2">
    <name type="scientific">Nephila pilipes</name>
    <name type="common">Giant wood spider</name>
    <name type="synonym">Nephila maculata</name>
    <dbReference type="NCBI Taxonomy" id="299642"/>
    <lineage>
        <taxon>Eukaryota</taxon>
        <taxon>Metazoa</taxon>
        <taxon>Ecdysozoa</taxon>
        <taxon>Arthropoda</taxon>
        <taxon>Chelicerata</taxon>
        <taxon>Arachnida</taxon>
        <taxon>Araneae</taxon>
        <taxon>Araneomorphae</taxon>
        <taxon>Entelegynae</taxon>
        <taxon>Araneoidea</taxon>
        <taxon>Nephilidae</taxon>
        <taxon>Nephila</taxon>
    </lineage>
</organism>